<name>A0ABU1G3R5_9GAMM</name>
<proteinExistence type="predicted"/>
<evidence type="ECO:0000313" key="2">
    <source>
        <dbReference type="Proteomes" id="UP001264519"/>
    </source>
</evidence>
<keyword evidence="2" id="KW-1185">Reference proteome</keyword>
<gene>
    <name evidence="1" type="ORF">QC818_12160</name>
</gene>
<dbReference type="EMBL" id="JARWAK010000010">
    <property type="protein sequence ID" value="MDR5867546.1"/>
    <property type="molecule type" value="Genomic_DNA"/>
</dbReference>
<accession>A0ABU1G3R5</accession>
<dbReference type="RefSeq" id="WP_309653138.1">
    <property type="nucleotide sequence ID" value="NZ_JARWAK010000010.1"/>
</dbReference>
<sequence>MSDHAFGDSRRELLARILQHGGVLAAPFGHAGHDSLTPRLRADIDALEGSGAIRVERDARGRPRRLTLTEAGYRALGID</sequence>
<evidence type="ECO:0008006" key="3">
    <source>
        <dbReference type="Google" id="ProtNLM"/>
    </source>
</evidence>
<protein>
    <recommendedName>
        <fullName evidence="3">ArsR family transcriptional regulator</fullName>
    </recommendedName>
</protein>
<organism evidence="1 2">
    <name type="scientific">Halomonas koreensis</name>
    <dbReference type="NCBI Taxonomy" id="245385"/>
    <lineage>
        <taxon>Bacteria</taxon>
        <taxon>Pseudomonadati</taxon>
        <taxon>Pseudomonadota</taxon>
        <taxon>Gammaproteobacteria</taxon>
        <taxon>Oceanospirillales</taxon>
        <taxon>Halomonadaceae</taxon>
        <taxon>Halomonas</taxon>
    </lineage>
</organism>
<dbReference type="Proteomes" id="UP001264519">
    <property type="component" value="Unassembled WGS sequence"/>
</dbReference>
<evidence type="ECO:0000313" key="1">
    <source>
        <dbReference type="EMBL" id="MDR5867546.1"/>
    </source>
</evidence>
<comment type="caution">
    <text evidence="1">The sequence shown here is derived from an EMBL/GenBank/DDBJ whole genome shotgun (WGS) entry which is preliminary data.</text>
</comment>
<reference evidence="1 2" key="1">
    <citation type="submission" date="2023-04" db="EMBL/GenBank/DDBJ databases">
        <title>A long-awaited taxogenomic arrangement of the family Halomonadaceae.</title>
        <authorList>
            <person name="De La Haba R."/>
            <person name="Chuvochina M."/>
            <person name="Wittouck S."/>
            <person name="Arahal D.R."/>
            <person name="Sanchez-Porro C."/>
            <person name="Hugenholtz P."/>
            <person name="Ventosa A."/>
        </authorList>
    </citation>
    <scope>NUCLEOTIDE SEQUENCE [LARGE SCALE GENOMIC DNA]</scope>
    <source>
        <strain evidence="1 2">DSM 23530</strain>
    </source>
</reference>